<feature type="compositionally biased region" description="Basic and acidic residues" evidence="1">
    <location>
        <begin position="34"/>
        <end position="67"/>
    </location>
</feature>
<dbReference type="Proteomes" id="UP000824469">
    <property type="component" value="Unassembled WGS sequence"/>
</dbReference>
<dbReference type="EMBL" id="JAHRHJ020000008">
    <property type="protein sequence ID" value="KAH9304976.1"/>
    <property type="molecule type" value="Genomic_DNA"/>
</dbReference>
<evidence type="ECO:0000256" key="1">
    <source>
        <dbReference type="SAM" id="MobiDB-lite"/>
    </source>
</evidence>
<dbReference type="AlphaFoldDB" id="A0AA38FJD3"/>
<accession>A0AA38FJD3</accession>
<keyword evidence="3" id="KW-1185">Reference proteome</keyword>
<feature type="non-terminal residue" evidence="2">
    <location>
        <position position="90"/>
    </location>
</feature>
<comment type="caution">
    <text evidence="2">The sequence shown here is derived from an EMBL/GenBank/DDBJ whole genome shotgun (WGS) entry which is preliminary data.</text>
</comment>
<proteinExistence type="predicted"/>
<feature type="non-terminal residue" evidence="2">
    <location>
        <position position="1"/>
    </location>
</feature>
<feature type="region of interest" description="Disordered" evidence="1">
    <location>
        <begin position="22"/>
        <end position="67"/>
    </location>
</feature>
<gene>
    <name evidence="2" type="ORF">KI387_009380</name>
</gene>
<protein>
    <submittedName>
        <fullName evidence="2">Uncharacterized protein</fullName>
    </submittedName>
</protein>
<name>A0AA38FJD3_TAXCH</name>
<evidence type="ECO:0000313" key="2">
    <source>
        <dbReference type="EMBL" id="KAH9304976.1"/>
    </source>
</evidence>
<reference evidence="2 3" key="1">
    <citation type="journal article" date="2021" name="Nat. Plants">
        <title>The Taxus genome provides insights into paclitaxel biosynthesis.</title>
        <authorList>
            <person name="Xiong X."/>
            <person name="Gou J."/>
            <person name="Liao Q."/>
            <person name="Li Y."/>
            <person name="Zhou Q."/>
            <person name="Bi G."/>
            <person name="Li C."/>
            <person name="Du R."/>
            <person name="Wang X."/>
            <person name="Sun T."/>
            <person name="Guo L."/>
            <person name="Liang H."/>
            <person name="Lu P."/>
            <person name="Wu Y."/>
            <person name="Zhang Z."/>
            <person name="Ro D.K."/>
            <person name="Shang Y."/>
            <person name="Huang S."/>
            <person name="Yan J."/>
        </authorList>
    </citation>
    <scope>NUCLEOTIDE SEQUENCE [LARGE SCALE GENOMIC DNA]</scope>
    <source>
        <strain evidence="2">Ta-2019</strain>
    </source>
</reference>
<organism evidence="2 3">
    <name type="scientific">Taxus chinensis</name>
    <name type="common">Chinese yew</name>
    <name type="synonym">Taxus wallichiana var. chinensis</name>
    <dbReference type="NCBI Taxonomy" id="29808"/>
    <lineage>
        <taxon>Eukaryota</taxon>
        <taxon>Viridiplantae</taxon>
        <taxon>Streptophyta</taxon>
        <taxon>Embryophyta</taxon>
        <taxon>Tracheophyta</taxon>
        <taxon>Spermatophyta</taxon>
        <taxon>Pinopsida</taxon>
        <taxon>Pinidae</taxon>
        <taxon>Conifers II</taxon>
        <taxon>Cupressales</taxon>
        <taxon>Taxaceae</taxon>
        <taxon>Taxus</taxon>
    </lineage>
</organism>
<evidence type="ECO:0000313" key="3">
    <source>
        <dbReference type="Proteomes" id="UP000824469"/>
    </source>
</evidence>
<sequence>DHHSEQGGGYRTATLIRAAVTRLPPRKGGGFITEEQKPKKREEKEKTKDAGAKRGMRDVNAHSESFSRSRTPCEETCIIIGALVTLFRQY</sequence>